<dbReference type="EMBL" id="CP061854">
    <property type="protein sequence ID" value="QOD56607.1"/>
    <property type="molecule type" value="Genomic_DNA"/>
</dbReference>
<reference evidence="3 5" key="3">
    <citation type="submission" date="2020-09" db="EMBL/GenBank/DDBJ databases">
        <title>Complete, closed and curated genome sequences of Photobacterium damselae subsp. piscicida isolates from Australia indicate localised evolution and additional plasmid-borne pathogenicity mechanisms.</title>
        <authorList>
            <person name="Baseggio L."/>
            <person name="Silayeva O."/>
            <person name="Buller N."/>
            <person name="Landos M."/>
            <person name="Engelstaedter J."/>
            <person name="Barnes A.C."/>
        </authorList>
    </citation>
    <scope>NUCLEOTIDE SEQUENCE [LARGE SCALE GENOMIC DNA]</scope>
    <source>
        <strain evidence="3 5">AS-16-0540-1</strain>
    </source>
</reference>
<dbReference type="EMBL" id="AP018045">
    <property type="protein sequence ID" value="BAX54535.1"/>
    <property type="molecule type" value="Genomic_DNA"/>
</dbReference>
<keyword evidence="1" id="KW-0812">Transmembrane</keyword>
<organism evidence="3 5">
    <name type="scientific">Photobacterium damsela subsp. piscicida</name>
    <name type="common">Pasteurella piscicida</name>
    <dbReference type="NCBI Taxonomy" id="38294"/>
    <lineage>
        <taxon>Bacteria</taxon>
        <taxon>Pseudomonadati</taxon>
        <taxon>Pseudomonadota</taxon>
        <taxon>Gammaproteobacteria</taxon>
        <taxon>Vibrionales</taxon>
        <taxon>Vibrionaceae</taxon>
        <taxon>Photobacterium</taxon>
    </lineage>
</organism>
<reference evidence="2" key="1">
    <citation type="journal article" date="2017" name="Genome Announc.">
        <title>Whole-Genome Sequence of Photobacterium damselae subsp. piscicida Strain 91-197, Isolated from Hybrid Striped Bass (Morone sp.) in the United States.</title>
        <authorList>
            <person name="Teru Y."/>
            <person name="Hikima J."/>
            <person name="Kono T."/>
            <person name="Sakai M."/>
            <person name="Takano T."/>
            <person name="Hawke J.P."/>
            <person name="Takeyama H."/>
            <person name="Aoki T."/>
        </authorList>
    </citation>
    <scope>NUCLEOTIDE SEQUENCE</scope>
    <source>
        <strain evidence="2">91-197</strain>
    </source>
</reference>
<dbReference type="RefSeq" id="WP_044173892.1">
    <property type="nucleotide sequence ID" value="NZ_AP018045.1"/>
</dbReference>
<evidence type="ECO:0000313" key="2">
    <source>
        <dbReference type="EMBL" id="BAX54535.1"/>
    </source>
</evidence>
<evidence type="ECO:0000313" key="5">
    <source>
        <dbReference type="Proteomes" id="UP000516656"/>
    </source>
</evidence>
<proteinExistence type="predicted"/>
<keyword evidence="1" id="KW-1133">Transmembrane helix</keyword>
<evidence type="ECO:0000313" key="4">
    <source>
        <dbReference type="Proteomes" id="UP000218676"/>
    </source>
</evidence>
<evidence type="ECO:0000313" key="3">
    <source>
        <dbReference type="EMBL" id="QOD56607.1"/>
    </source>
</evidence>
<keyword evidence="1" id="KW-0472">Membrane</keyword>
<name>A0A1Q9H1W9_PHODP</name>
<evidence type="ECO:0000256" key="1">
    <source>
        <dbReference type="SAM" id="Phobius"/>
    </source>
</evidence>
<dbReference type="AlphaFoldDB" id="A0A1Q9H1W9"/>
<sequence>MSNIASVIKRTRRIEYLLRSHYHAQGSNLTELIEFCDERLPQNLIEELQHIAQIREQSIQQDHFCLANEDEFIAMCKRCEKGLTPRSNRVVWGVALLLVFGFTALAIWFYSLHWHRISLLP</sequence>
<gene>
    <name evidence="3" type="ORF">IC627_00440</name>
    <name evidence="2" type="ORF">PDPUS_1_03161</name>
</gene>
<protein>
    <submittedName>
        <fullName evidence="3">DUF4145 domain-containing protein</fullName>
    </submittedName>
</protein>
<reference evidence="4" key="2">
    <citation type="submission" date="2017-05" db="EMBL/GenBank/DDBJ databases">
        <title>Whole genome sequence of fish pathogenic bacteria, Photobacterium damselae subsp. piscicida, strain 91-197, isolated from hybrid striped bass (Morone sp.) in USA.</title>
        <authorList>
            <person name="Teru Y."/>
            <person name="Hikima J."/>
            <person name="Kono T."/>
            <person name="Sakai M."/>
            <person name="Takano T."/>
            <person name="Hawke J.P."/>
            <person name="Takeyama H."/>
            <person name="Aoki T."/>
        </authorList>
    </citation>
    <scope>NUCLEOTIDE SEQUENCE [LARGE SCALE GENOMIC DNA]</scope>
    <source>
        <strain evidence="4">91-197</strain>
    </source>
</reference>
<feature type="transmembrane region" description="Helical" evidence="1">
    <location>
        <begin position="90"/>
        <end position="111"/>
    </location>
</feature>
<dbReference type="Proteomes" id="UP000218676">
    <property type="component" value="Chromosome 1"/>
</dbReference>
<dbReference type="Proteomes" id="UP000516656">
    <property type="component" value="Chromosome 1"/>
</dbReference>
<accession>A0A1Q9H1W9</accession>